<dbReference type="Gene3D" id="3.60.15.10">
    <property type="entry name" value="Ribonuclease Z/Hydroxyacylglutathione hydrolase-like"/>
    <property type="match status" value="1"/>
</dbReference>
<dbReference type="PROSITE" id="PS00099">
    <property type="entry name" value="THIOLASE_3"/>
    <property type="match status" value="1"/>
</dbReference>
<dbReference type="Gene3D" id="3.40.47.10">
    <property type="match status" value="2"/>
</dbReference>
<organism evidence="9 10">
    <name type="scientific">Exocentrus adspersus</name>
    <dbReference type="NCBI Taxonomy" id="1586481"/>
    <lineage>
        <taxon>Eukaryota</taxon>
        <taxon>Metazoa</taxon>
        <taxon>Ecdysozoa</taxon>
        <taxon>Arthropoda</taxon>
        <taxon>Hexapoda</taxon>
        <taxon>Insecta</taxon>
        <taxon>Pterygota</taxon>
        <taxon>Neoptera</taxon>
        <taxon>Endopterygota</taxon>
        <taxon>Coleoptera</taxon>
        <taxon>Polyphaga</taxon>
        <taxon>Cucujiformia</taxon>
        <taxon>Chrysomeloidea</taxon>
        <taxon>Cerambycidae</taxon>
        <taxon>Lamiinae</taxon>
        <taxon>Acanthocinini</taxon>
        <taxon>Exocentrus</taxon>
    </lineage>
</organism>
<evidence type="ECO:0000256" key="4">
    <source>
        <dbReference type="ARBA" id="ARBA00022664"/>
    </source>
</evidence>
<dbReference type="InterPro" id="IPR020617">
    <property type="entry name" value="Thiolase_C"/>
</dbReference>
<dbReference type="InterPro" id="IPR022712">
    <property type="entry name" value="Beta_Casp"/>
</dbReference>
<sequence length="610" mass="66687">MMQSGLSRELFESWCTDAKNGVIIAGYCVEGTLAKTILSEPEEITTMVGQKLPLKMSVDYISFSAHTDYQQTSEFIRILKPPHLILVHGEQNEMNRLKAALQREYEDDPNTTIHIHNPRNTHAVELYFRGEKTAKVMGSLAVDEPKPGRTLSGILVKRNFNYHILSADDLSKYTDLSMSQIMQRQSIHYSGNSGALRYLISQVAGLLESIEGDKKMRAFNAINITIDHKIVTLEWVANPINDMYADAIVAAILQADLLDVPIKNMSTSVKVDRMHFKECLIEMLQDMFGEDSVPKIFKGEKLYVTVNDKRADIDLSNLEISVGAANIVLTGGVENMSAMPYALRNARFGVPLGTTPVIEDSLWVGLTDTYCKLPMALTAEKLGEQYKVTKDEVDEFSLRSQQLWKQAQDAGRFKEEIVPIPIKVKKETVNFEVDEHPRPQTTIEGLKKLPTLFKKDGLVTAGSASGICDGAGAVVLASEEAVTKQNLKPLARILGYSVVGVDPSIMGIGPAPAIKSLLKVTGKSLNDIDLIEINEAFGAQTLACVKDLKLDISKLNVNGGAIALGHPLGASGSRITGHLVNELRRRKAKLGIGSACIGGGQGIAVMVEAL</sequence>
<dbReference type="GO" id="GO:0003985">
    <property type="term" value="F:acetyl-CoA C-acetyltransferase activity"/>
    <property type="evidence" value="ECO:0007669"/>
    <property type="project" value="TreeGrafter"/>
</dbReference>
<dbReference type="NCBIfam" id="TIGR01930">
    <property type="entry name" value="AcCoA-C-Actrans"/>
    <property type="match status" value="1"/>
</dbReference>
<keyword evidence="7" id="KW-0012">Acyltransferase</keyword>
<keyword evidence="6" id="KW-0539">Nucleus</keyword>
<dbReference type="Gene3D" id="3.40.50.10890">
    <property type="match status" value="1"/>
</dbReference>
<dbReference type="GO" id="GO:0005634">
    <property type="term" value="C:nucleus"/>
    <property type="evidence" value="ECO:0007669"/>
    <property type="project" value="UniProtKB-SubCell"/>
</dbReference>
<evidence type="ECO:0000259" key="8">
    <source>
        <dbReference type="SMART" id="SM01098"/>
    </source>
</evidence>
<keyword evidence="5" id="KW-0808">Transferase</keyword>
<proteinExistence type="inferred from homology"/>
<evidence type="ECO:0000256" key="1">
    <source>
        <dbReference type="ARBA" id="ARBA00004123"/>
    </source>
</evidence>
<name>A0AAV8WCP7_9CUCU</name>
<evidence type="ECO:0000256" key="2">
    <source>
        <dbReference type="ARBA" id="ARBA00005189"/>
    </source>
</evidence>
<comment type="subcellular location">
    <subcellularLocation>
        <location evidence="1">Nucleus</location>
    </subcellularLocation>
</comment>
<dbReference type="PANTHER" id="PTHR18919:SF107">
    <property type="entry name" value="ACETYL-COA ACETYLTRANSFERASE, CYTOSOLIC"/>
    <property type="match status" value="1"/>
</dbReference>
<dbReference type="SMART" id="SM01098">
    <property type="entry name" value="CPSF73-100_C"/>
    <property type="match status" value="1"/>
</dbReference>
<keyword evidence="4" id="KW-0507">mRNA processing</keyword>
<evidence type="ECO:0000313" key="10">
    <source>
        <dbReference type="Proteomes" id="UP001159042"/>
    </source>
</evidence>
<protein>
    <recommendedName>
        <fullName evidence="8">Pre-mRNA 3'-end-processing endonuclease polyadenylation factor C-term domain-containing protein</fullName>
    </recommendedName>
</protein>
<dbReference type="SUPFAM" id="SSF53901">
    <property type="entry name" value="Thiolase-like"/>
    <property type="match status" value="2"/>
</dbReference>
<evidence type="ECO:0000256" key="3">
    <source>
        <dbReference type="ARBA" id="ARBA00010982"/>
    </source>
</evidence>
<dbReference type="AlphaFoldDB" id="A0AAV8WCP7"/>
<dbReference type="InterPro" id="IPR021718">
    <property type="entry name" value="CPSF73-100_C"/>
</dbReference>
<evidence type="ECO:0000313" key="9">
    <source>
        <dbReference type="EMBL" id="KAJ8924384.1"/>
    </source>
</evidence>
<comment type="similarity">
    <text evidence="3">Belongs to the thiolase-like superfamily. Thiolase family.</text>
</comment>
<gene>
    <name evidence="9" type="ORF">NQ315_007180</name>
</gene>
<dbReference type="InterPro" id="IPR020616">
    <property type="entry name" value="Thiolase_N"/>
</dbReference>
<dbReference type="SUPFAM" id="SSF56281">
    <property type="entry name" value="Metallo-hydrolase/oxidoreductase"/>
    <property type="match status" value="1"/>
</dbReference>
<dbReference type="GO" id="GO:0005739">
    <property type="term" value="C:mitochondrion"/>
    <property type="evidence" value="ECO:0007669"/>
    <property type="project" value="TreeGrafter"/>
</dbReference>
<dbReference type="InterPro" id="IPR036866">
    <property type="entry name" value="RibonucZ/Hydroxyglut_hydro"/>
</dbReference>
<comment type="pathway">
    <text evidence="2">Lipid metabolism.</text>
</comment>
<dbReference type="InterPro" id="IPR002155">
    <property type="entry name" value="Thiolase"/>
</dbReference>
<accession>A0AAV8WCP7</accession>
<evidence type="ECO:0000256" key="6">
    <source>
        <dbReference type="ARBA" id="ARBA00023242"/>
    </source>
</evidence>
<dbReference type="Pfam" id="PF02803">
    <property type="entry name" value="Thiolase_C"/>
    <property type="match status" value="1"/>
</dbReference>
<dbReference type="InterPro" id="IPR020610">
    <property type="entry name" value="Thiolase_AS"/>
</dbReference>
<dbReference type="Pfam" id="PF10996">
    <property type="entry name" value="Beta-Casp"/>
    <property type="match status" value="1"/>
</dbReference>
<dbReference type="InterPro" id="IPR011108">
    <property type="entry name" value="RMMBL"/>
</dbReference>
<comment type="caution">
    <text evidence="9">The sequence shown here is derived from an EMBL/GenBank/DDBJ whole genome shotgun (WGS) entry which is preliminary data.</text>
</comment>
<evidence type="ECO:0000256" key="5">
    <source>
        <dbReference type="ARBA" id="ARBA00022679"/>
    </source>
</evidence>
<dbReference type="InterPro" id="IPR020613">
    <property type="entry name" value="Thiolase_CS"/>
</dbReference>
<dbReference type="GO" id="GO:0006397">
    <property type="term" value="P:mRNA processing"/>
    <property type="evidence" value="ECO:0007669"/>
    <property type="project" value="UniProtKB-KW"/>
</dbReference>
<dbReference type="Pfam" id="PF00108">
    <property type="entry name" value="Thiolase_N"/>
    <property type="match status" value="1"/>
</dbReference>
<dbReference type="GO" id="GO:0006635">
    <property type="term" value="P:fatty acid beta-oxidation"/>
    <property type="evidence" value="ECO:0007669"/>
    <property type="project" value="TreeGrafter"/>
</dbReference>
<dbReference type="InterPro" id="IPR016039">
    <property type="entry name" value="Thiolase-like"/>
</dbReference>
<feature type="domain" description="Pre-mRNA 3'-end-processing endonuclease polyadenylation factor C-term" evidence="8">
    <location>
        <begin position="147"/>
        <end position="347"/>
    </location>
</feature>
<keyword evidence="10" id="KW-1185">Reference proteome</keyword>
<dbReference type="PROSITE" id="PS00737">
    <property type="entry name" value="THIOLASE_2"/>
    <property type="match status" value="1"/>
</dbReference>
<dbReference type="Pfam" id="PF07521">
    <property type="entry name" value="RMMBL"/>
    <property type="match status" value="1"/>
</dbReference>
<dbReference type="CDD" id="cd00751">
    <property type="entry name" value="thiolase"/>
    <property type="match status" value="1"/>
</dbReference>
<dbReference type="PANTHER" id="PTHR18919">
    <property type="entry name" value="ACETYL-COA C-ACYLTRANSFERASE"/>
    <property type="match status" value="1"/>
</dbReference>
<reference evidence="9 10" key="1">
    <citation type="journal article" date="2023" name="Insect Mol. Biol.">
        <title>Genome sequencing provides insights into the evolution of gene families encoding plant cell wall-degrading enzymes in longhorned beetles.</title>
        <authorList>
            <person name="Shin N.R."/>
            <person name="Okamura Y."/>
            <person name="Kirsch R."/>
            <person name="Pauchet Y."/>
        </authorList>
    </citation>
    <scope>NUCLEOTIDE SEQUENCE [LARGE SCALE GENOMIC DNA]</scope>
    <source>
        <strain evidence="9">EAD_L_NR</strain>
    </source>
</reference>
<dbReference type="EMBL" id="JANEYG010000003">
    <property type="protein sequence ID" value="KAJ8924384.1"/>
    <property type="molecule type" value="Genomic_DNA"/>
</dbReference>
<dbReference type="Proteomes" id="UP001159042">
    <property type="component" value="Unassembled WGS sequence"/>
</dbReference>
<evidence type="ECO:0000256" key="7">
    <source>
        <dbReference type="ARBA" id="ARBA00023315"/>
    </source>
</evidence>